<dbReference type="RefSeq" id="WP_315947351.1">
    <property type="nucleotide sequence ID" value="NZ_JAWCUA010000010.1"/>
</dbReference>
<dbReference type="PROSITE" id="PS51704">
    <property type="entry name" value="GP_PDE"/>
    <property type="match status" value="1"/>
</dbReference>
<protein>
    <submittedName>
        <fullName evidence="2">Glycerophosphodiester phosphodiesterase family protein</fullName>
    </submittedName>
</protein>
<dbReference type="Proteomes" id="UP001257914">
    <property type="component" value="Unassembled WGS sequence"/>
</dbReference>
<evidence type="ECO:0000259" key="1">
    <source>
        <dbReference type="PROSITE" id="PS51704"/>
    </source>
</evidence>
<reference evidence="2 3" key="1">
    <citation type="submission" date="2023-10" db="EMBL/GenBank/DDBJ databases">
        <title>Psychrosphaera aquimaarina strain SW33 isolated from seawater.</title>
        <authorList>
            <person name="Bayburt H."/>
            <person name="Kim J.M."/>
            <person name="Choi B.J."/>
            <person name="Jeon C.O."/>
        </authorList>
    </citation>
    <scope>NUCLEOTIDE SEQUENCE [LARGE SCALE GENOMIC DNA]</scope>
    <source>
        <strain evidence="2 3">KCTC 52743</strain>
    </source>
</reference>
<gene>
    <name evidence="2" type="ORF">RT723_12185</name>
</gene>
<accession>A0ABU3R251</accession>
<dbReference type="PANTHER" id="PTHR46211">
    <property type="entry name" value="GLYCEROPHOSPHORYL DIESTER PHOSPHODIESTERASE"/>
    <property type="match status" value="1"/>
</dbReference>
<dbReference type="InterPro" id="IPR030395">
    <property type="entry name" value="GP_PDE_dom"/>
</dbReference>
<dbReference type="InterPro" id="IPR017946">
    <property type="entry name" value="PLC-like_Pdiesterase_TIM-brl"/>
</dbReference>
<sequence length="236" mass="27408">MKIFAHRGISAHYPENSQTAIKQCDPSFMAGVEIDLFQSGNEFIVIHDRWLTRLFDIDKKTIDLSEDDIANIVGNDGNPIPTLEWLITELTDKSLILNIELKKIRNISLFFKKLILVCDKVNFPMENLIISSFNHVYLKKLYALDQRLKLGLLLTNRPIDMKKYLTHFKVFSIHLDMDCVNKAFLHEVKALGTEVYIFTIDHAQEIQWCYQNQVDGIFANDPKHAFNLIKKLQQIN</sequence>
<dbReference type="Gene3D" id="3.20.20.190">
    <property type="entry name" value="Phosphatidylinositol (PI) phosphodiesterase"/>
    <property type="match status" value="1"/>
</dbReference>
<dbReference type="PANTHER" id="PTHR46211:SF1">
    <property type="entry name" value="GLYCEROPHOSPHODIESTER PHOSPHODIESTERASE, CYTOPLASMIC"/>
    <property type="match status" value="1"/>
</dbReference>
<feature type="domain" description="GP-PDE" evidence="1">
    <location>
        <begin position="1"/>
        <end position="229"/>
    </location>
</feature>
<dbReference type="EMBL" id="JAWCUA010000010">
    <property type="protein sequence ID" value="MDU0113741.1"/>
    <property type="molecule type" value="Genomic_DNA"/>
</dbReference>
<dbReference type="Pfam" id="PF03009">
    <property type="entry name" value="GDPD"/>
    <property type="match status" value="1"/>
</dbReference>
<proteinExistence type="predicted"/>
<name>A0ABU3R251_9GAMM</name>
<evidence type="ECO:0000313" key="3">
    <source>
        <dbReference type="Proteomes" id="UP001257914"/>
    </source>
</evidence>
<organism evidence="2 3">
    <name type="scientific">Psychrosphaera aquimarina</name>
    <dbReference type="NCBI Taxonomy" id="2044854"/>
    <lineage>
        <taxon>Bacteria</taxon>
        <taxon>Pseudomonadati</taxon>
        <taxon>Pseudomonadota</taxon>
        <taxon>Gammaproteobacteria</taxon>
        <taxon>Alteromonadales</taxon>
        <taxon>Pseudoalteromonadaceae</taxon>
        <taxon>Psychrosphaera</taxon>
    </lineage>
</organism>
<dbReference type="SUPFAM" id="SSF51695">
    <property type="entry name" value="PLC-like phosphodiesterases"/>
    <property type="match status" value="1"/>
</dbReference>
<comment type="caution">
    <text evidence="2">The sequence shown here is derived from an EMBL/GenBank/DDBJ whole genome shotgun (WGS) entry which is preliminary data.</text>
</comment>
<keyword evidence="3" id="KW-1185">Reference proteome</keyword>
<evidence type="ECO:0000313" key="2">
    <source>
        <dbReference type="EMBL" id="MDU0113741.1"/>
    </source>
</evidence>